<proteinExistence type="predicted"/>
<dbReference type="PANTHER" id="PTHR38463:SF1">
    <property type="entry name" value="STRESS RESPONSE PROTEIN YSNF"/>
    <property type="match status" value="1"/>
</dbReference>
<evidence type="ECO:0000313" key="4">
    <source>
        <dbReference type="Proteomes" id="UP000002028"/>
    </source>
</evidence>
<dbReference type="PANTHER" id="PTHR38463">
    <property type="entry name" value="STRESS RESPONSE PROTEIN YSNF"/>
    <property type="match status" value="1"/>
</dbReference>
<dbReference type="InterPro" id="IPR052967">
    <property type="entry name" value="Stress_Response_Assoc"/>
</dbReference>
<sequence>MLSFSCDLNMMSNDTENNNQSYREASQQPELPANSEVVVIPVIEESLHVDKQLVETGKLRIVKRIHEEEQVIDLPLSREEFDVQHIAINEYVDMPPAVRYEGDTTVYPVLKEVLVIEKKLVLVEEVRVTRRLVTENEPQRVVLRKEEVSVERISDELERSAL</sequence>
<feature type="region of interest" description="Disordered" evidence="1">
    <location>
        <begin position="1"/>
        <end position="29"/>
    </location>
</feature>
<dbReference type="KEGG" id="sli:Slin_2858"/>
<dbReference type="InterPro" id="IPR019060">
    <property type="entry name" value="DUF2382"/>
</dbReference>
<dbReference type="Proteomes" id="UP000002028">
    <property type="component" value="Chromosome"/>
</dbReference>
<evidence type="ECO:0000256" key="1">
    <source>
        <dbReference type="SAM" id="MobiDB-lite"/>
    </source>
</evidence>
<feature type="compositionally biased region" description="Polar residues" evidence="1">
    <location>
        <begin position="10"/>
        <end position="29"/>
    </location>
</feature>
<dbReference type="eggNOG" id="COG3861">
    <property type="taxonomic scope" value="Bacteria"/>
</dbReference>
<dbReference type="EMBL" id="CP001769">
    <property type="protein sequence ID" value="ADB38872.1"/>
    <property type="molecule type" value="Genomic_DNA"/>
</dbReference>
<reference evidence="3 4" key="1">
    <citation type="journal article" date="2010" name="Stand. Genomic Sci.">
        <title>Complete genome sequence of Spirosoma linguale type strain (1).</title>
        <authorList>
            <person name="Lail K."/>
            <person name="Sikorski J."/>
            <person name="Saunders E."/>
            <person name="Lapidus A."/>
            <person name="Glavina Del Rio T."/>
            <person name="Copeland A."/>
            <person name="Tice H."/>
            <person name="Cheng J.-F."/>
            <person name="Lucas S."/>
            <person name="Nolan M."/>
            <person name="Bruce D."/>
            <person name="Goodwin L."/>
            <person name="Pitluck S."/>
            <person name="Ivanova N."/>
            <person name="Mavromatis K."/>
            <person name="Ovchinnikova G."/>
            <person name="Pati A."/>
            <person name="Chen A."/>
            <person name="Palaniappan K."/>
            <person name="Land M."/>
            <person name="Hauser L."/>
            <person name="Chang Y.-J."/>
            <person name="Jeffries C.D."/>
            <person name="Chain P."/>
            <person name="Brettin T."/>
            <person name="Detter J.C."/>
            <person name="Schuetze A."/>
            <person name="Rohde M."/>
            <person name="Tindall B.J."/>
            <person name="Goeker M."/>
            <person name="Bristow J."/>
            <person name="Eisen J.A."/>
            <person name="Markowitz V."/>
            <person name="Hugenholtz P."/>
            <person name="Kyrpides N.C."/>
            <person name="Klenk H.-P."/>
            <person name="Chen F."/>
        </authorList>
    </citation>
    <scope>NUCLEOTIDE SEQUENCE [LARGE SCALE GENOMIC DNA]</scope>
    <source>
        <strain evidence="4">ATCC 33905 / DSM 74 / LMG 10896 / Claus 1</strain>
    </source>
</reference>
<dbReference type="AlphaFoldDB" id="D2QJF9"/>
<name>D2QJF9_SPILD</name>
<dbReference type="Pfam" id="PF09557">
    <property type="entry name" value="DUF2382"/>
    <property type="match status" value="1"/>
</dbReference>
<dbReference type="STRING" id="504472.Slin_2858"/>
<dbReference type="HOGENOM" id="CLU_133203_1_0_10"/>
<protein>
    <recommendedName>
        <fullName evidence="2">DUF2382 domain-containing protein</fullName>
    </recommendedName>
</protein>
<gene>
    <name evidence="3" type="ordered locus">Slin_2858</name>
</gene>
<evidence type="ECO:0000313" key="3">
    <source>
        <dbReference type="EMBL" id="ADB38872.1"/>
    </source>
</evidence>
<evidence type="ECO:0000259" key="2">
    <source>
        <dbReference type="Pfam" id="PF09557"/>
    </source>
</evidence>
<organism evidence="3 4">
    <name type="scientific">Spirosoma linguale (strain ATCC 33905 / DSM 74 / LMG 10896 / Claus 1)</name>
    <dbReference type="NCBI Taxonomy" id="504472"/>
    <lineage>
        <taxon>Bacteria</taxon>
        <taxon>Pseudomonadati</taxon>
        <taxon>Bacteroidota</taxon>
        <taxon>Cytophagia</taxon>
        <taxon>Cytophagales</taxon>
        <taxon>Cytophagaceae</taxon>
        <taxon>Spirosoma</taxon>
    </lineage>
</organism>
<keyword evidence="4" id="KW-1185">Reference proteome</keyword>
<feature type="domain" description="DUF2382" evidence="2">
    <location>
        <begin position="40"/>
        <end position="150"/>
    </location>
</feature>
<accession>D2QJF9</accession>